<accession>A0A080ZBY9</accession>
<reference evidence="1 2" key="1">
    <citation type="submission" date="2013-11" db="EMBL/GenBank/DDBJ databases">
        <title>The Genome Sequence of Phytophthora parasitica P1976.</title>
        <authorList>
            <consortium name="The Broad Institute Genomics Platform"/>
            <person name="Russ C."/>
            <person name="Tyler B."/>
            <person name="Panabieres F."/>
            <person name="Shan W."/>
            <person name="Tripathy S."/>
            <person name="Grunwald N."/>
            <person name="Machado M."/>
            <person name="Johnson C.S."/>
            <person name="Walker B."/>
            <person name="Young S."/>
            <person name="Zeng Q."/>
            <person name="Gargeya S."/>
            <person name="Fitzgerald M."/>
            <person name="Haas B."/>
            <person name="Abouelleil A."/>
            <person name="Allen A.W."/>
            <person name="Alvarado L."/>
            <person name="Arachchi H.M."/>
            <person name="Berlin A.M."/>
            <person name="Chapman S.B."/>
            <person name="Gainer-Dewar J."/>
            <person name="Goldberg J."/>
            <person name="Griggs A."/>
            <person name="Gujja S."/>
            <person name="Hansen M."/>
            <person name="Howarth C."/>
            <person name="Imamovic A."/>
            <person name="Ireland A."/>
            <person name="Larimer J."/>
            <person name="McCowan C."/>
            <person name="Murphy C."/>
            <person name="Pearson M."/>
            <person name="Poon T.W."/>
            <person name="Priest M."/>
            <person name="Roberts A."/>
            <person name="Saif S."/>
            <person name="Shea T."/>
            <person name="Sisk P."/>
            <person name="Sykes S."/>
            <person name="Wortman J."/>
            <person name="Nusbaum C."/>
            <person name="Birren B."/>
        </authorList>
    </citation>
    <scope>NUCLEOTIDE SEQUENCE [LARGE SCALE GENOMIC DNA]</scope>
    <source>
        <strain evidence="1 2">P1976</strain>
    </source>
</reference>
<name>A0A080ZBY9_PHYNI</name>
<organism evidence="1 2">
    <name type="scientific">Phytophthora nicotianae P1976</name>
    <dbReference type="NCBI Taxonomy" id="1317066"/>
    <lineage>
        <taxon>Eukaryota</taxon>
        <taxon>Sar</taxon>
        <taxon>Stramenopiles</taxon>
        <taxon>Oomycota</taxon>
        <taxon>Peronosporomycetes</taxon>
        <taxon>Peronosporales</taxon>
        <taxon>Peronosporaceae</taxon>
        <taxon>Phytophthora</taxon>
    </lineage>
</organism>
<dbReference type="EMBL" id="ANJA01003323">
    <property type="protein sequence ID" value="ETO64150.1"/>
    <property type="molecule type" value="Genomic_DNA"/>
</dbReference>
<dbReference type="Proteomes" id="UP000028582">
    <property type="component" value="Unassembled WGS sequence"/>
</dbReference>
<comment type="caution">
    <text evidence="1">The sequence shown here is derived from an EMBL/GenBank/DDBJ whole genome shotgun (WGS) entry which is preliminary data.</text>
</comment>
<dbReference type="AlphaFoldDB" id="A0A080ZBY9"/>
<evidence type="ECO:0000313" key="1">
    <source>
        <dbReference type="EMBL" id="ETO64150.1"/>
    </source>
</evidence>
<sequence length="80" mass="8898">MVTLQPPKEKSKKTKVKFKPEHASKYGLVVTAAGQGNVACRFCKVFGEKHSLPPLRCHFKKPSPPITEKMRCECQSANPS</sequence>
<evidence type="ECO:0000313" key="2">
    <source>
        <dbReference type="Proteomes" id="UP000028582"/>
    </source>
</evidence>
<protein>
    <submittedName>
        <fullName evidence="1">Uncharacterized protein</fullName>
    </submittedName>
</protein>
<gene>
    <name evidence="1" type="ORF">F444_18244</name>
</gene>
<proteinExistence type="predicted"/>